<dbReference type="PANTHER" id="PTHR23235:SF120">
    <property type="entry name" value="KRUPPEL-LIKE FACTOR 15"/>
    <property type="match status" value="1"/>
</dbReference>
<feature type="domain" description="C2H2-type" evidence="14">
    <location>
        <begin position="480"/>
        <end position="507"/>
    </location>
</feature>
<dbReference type="Proteomes" id="UP000264820">
    <property type="component" value="Unplaced"/>
</dbReference>
<evidence type="ECO:0000313" key="15">
    <source>
        <dbReference type="Ensembl" id="ENSHCOP00000011537.1"/>
    </source>
</evidence>
<dbReference type="InterPro" id="IPR013087">
    <property type="entry name" value="Znf_C2H2_type"/>
</dbReference>
<keyword evidence="3" id="KW-0479">Metal-binding</keyword>
<feature type="domain" description="C2H2-type" evidence="14">
    <location>
        <begin position="565"/>
        <end position="592"/>
    </location>
</feature>
<feature type="domain" description="C2H2-type" evidence="14">
    <location>
        <begin position="593"/>
        <end position="620"/>
    </location>
</feature>
<feature type="region of interest" description="Disordered" evidence="13">
    <location>
        <begin position="228"/>
        <end position="247"/>
    </location>
</feature>
<dbReference type="SMART" id="SM00355">
    <property type="entry name" value="ZnF_C2H2"/>
    <property type="match status" value="7"/>
</dbReference>
<evidence type="ECO:0000256" key="9">
    <source>
        <dbReference type="ARBA" id="ARBA00023163"/>
    </source>
</evidence>
<feature type="region of interest" description="Disordered" evidence="13">
    <location>
        <begin position="170"/>
        <end position="207"/>
    </location>
</feature>
<dbReference type="KEGG" id="hcq:109527457"/>
<feature type="compositionally biased region" description="Polar residues" evidence="13">
    <location>
        <begin position="178"/>
        <end position="191"/>
    </location>
</feature>
<dbReference type="RefSeq" id="XP_019744958.1">
    <property type="nucleotide sequence ID" value="XM_019889399.1"/>
</dbReference>
<evidence type="ECO:0000256" key="13">
    <source>
        <dbReference type="SAM" id="MobiDB-lite"/>
    </source>
</evidence>
<protein>
    <submittedName>
        <fullName evidence="15">Zinc finger protein with KRAB and SCAN domains 8-like</fullName>
    </submittedName>
</protein>
<dbReference type="Pfam" id="PF00096">
    <property type="entry name" value="zf-C2H2"/>
    <property type="match status" value="4"/>
</dbReference>
<evidence type="ECO:0000256" key="1">
    <source>
        <dbReference type="ARBA" id="ARBA00003767"/>
    </source>
</evidence>
<feature type="domain" description="C2H2-type" evidence="14">
    <location>
        <begin position="536"/>
        <end position="564"/>
    </location>
</feature>
<dbReference type="FunFam" id="3.30.160.60:FF:000097">
    <property type="entry name" value="Zinc finger protein"/>
    <property type="match status" value="1"/>
</dbReference>
<dbReference type="FunFam" id="3.30.160.60:FF:000072">
    <property type="entry name" value="zinc finger protein 143 isoform X1"/>
    <property type="match status" value="1"/>
</dbReference>
<keyword evidence="4" id="KW-0677">Repeat</keyword>
<dbReference type="OMA" id="MWTRARE"/>
<evidence type="ECO:0000256" key="3">
    <source>
        <dbReference type="ARBA" id="ARBA00022723"/>
    </source>
</evidence>
<evidence type="ECO:0000256" key="4">
    <source>
        <dbReference type="ARBA" id="ARBA00022737"/>
    </source>
</evidence>
<dbReference type="InterPro" id="IPR036236">
    <property type="entry name" value="Znf_C2H2_sf"/>
</dbReference>
<keyword evidence="10" id="KW-0539">Nucleus</keyword>
<dbReference type="OrthoDB" id="40579at2759"/>
<evidence type="ECO:0000256" key="11">
    <source>
        <dbReference type="PROSITE-ProRule" id="PRU00042"/>
    </source>
</evidence>
<evidence type="ECO:0000256" key="6">
    <source>
        <dbReference type="ARBA" id="ARBA00022833"/>
    </source>
</evidence>
<evidence type="ECO:0000256" key="7">
    <source>
        <dbReference type="ARBA" id="ARBA00023015"/>
    </source>
</evidence>
<feature type="domain" description="C2H2-type" evidence="14">
    <location>
        <begin position="621"/>
        <end position="648"/>
    </location>
</feature>
<reference evidence="15" key="2">
    <citation type="submission" date="2025-09" db="UniProtKB">
        <authorList>
            <consortium name="Ensembl"/>
        </authorList>
    </citation>
    <scope>IDENTIFICATION</scope>
</reference>
<evidence type="ECO:0000256" key="8">
    <source>
        <dbReference type="ARBA" id="ARBA00023125"/>
    </source>
</evidence>
<evidence type="ECO:0000256" key="5">
    <source>
        <dbReference type="ARBA" id="ARBA00022771"/>
    </source>
</evidence>
<keyword evidence="5 11" id="KW-0863">Zinc-finger</keyword>
<evidence type="ECO:0000313" key="16">
    <source>
        <dbReference type="Proteomes" id="UP000264820"/>
    </source>
</evidence>
<dbReference type="Gene3D" id="3.30.160.60">
    <property type="entry name" value="Classic Zinc Finger"/>
    <property type="match status" value="6"/>
</dbReference>
<feature type="coiled-coil region" evidence="12">
    <location>
        <begin position="26"/>
        <end position="60"/>
    </location>
</feature>
<evidence type="ECO:0000256" key="10">
    <source>
        <dbReference type="ARBA" id="ARBA00023242"/>
    </source>
</evidence>
<comment type="subcellular location">
    <subcellularLocation>
        <location evidence="2">Nucleus</location>
    </subcellularLocation>
</comment>
<proteinExistence type="predicted"/>
<name>A0A3Q2Y3M0_HIPCM</name>
<feature type="domain" description="C2H2-type" evidence="14">
    <location>
        <begin position="508"/>
        <end position="535"/>
    </location>
</feature>
<evidence type="ECO:0000256" key="2">
    <source>
        <dbReference type="ARBA" id="ARBA00004123"/>
    </source>
</evidence>
<keyword evidence="6" id="KW-0862">Zinc</keyword>
<feature type="domain" description="C2H2-type" evidence="14">
    <location>
        <begin position="649"/>
        <end position="675"/>
    </location>
</feature>
<keyword evidence="9" id="KW-0804">Transcription</keyword>
<dbReference type="GeneTree" id="ENSGT00950000183052"/>
<keyword evidence="12" id="KW-0175">Coiled coil</keyword>
<accession>A0A3Q2Y3M0</accession>
<dbReference type="PROSITE" id="PS50157">
    <property type="entry name" value="ZINC_FINGER_C2H2_2"/>
    <property type="match status" value="7"/>
</dbReference>
<dbReference type="PANTHER" id="PTHR23235">
    <property type="entry name" value="KRUEPPEL-LIKE TRANSCRIPTION FACTOR"/>
    <property type="match status" value="1"/>
</dbReference>
<feature type="region of interest" description="Disordered" evidence="13">
    <location>
        <begin position="324"/>
        <end position="360"/>
    </location>
</feature>
<feature type="compositionally biased region" description="Polar residues" evidence="13">
    <location>
        <begin position="236"/>
        <end position="247"/>
    </location>
</feature>
<dbReference type="GO" id="GO:0000981">
    <property type="term" value="F:DNA-binding transcription factor activity, RNA polymerase II-specific"/>
    <property type="evidence" value="ECO:0007669"/>
    <property type="project" value="TreeGrafter"/>
</dbReference>
<keyword evidence="7" id="KW-0805">Transcription regulation</keyword>
<comment type="function">
    <text evidence="1">May be involved in transcriptional regulation.</text>
</comment>
<dbReference type="FunFam" id="3.30.160.60:FF:000690">
    <property type="entry name" value="Zinc finger protein 354C"/>
    <property type="match status" value="1"/>
</dbReference>
<dbReference type="AlphaFoldDB" id="A0A3Q2Y3M0"/>
<organism evidence="15 16">
    <name type="scientific">Hippocampus comes</name>
    <name type="common">Tiger tail seahorse</name>
    <dbReference type="NCBI Taxonomy" id="109280"/>
    <lineage>
        <taxon>Eukaryota</taxon>
        <taxon>Metazoa</taxon>
        <taxon>Chordata</taxon>
        <taxon>Craniata</taxon>
        <taxon>Vertebrata</taxon>
        <taxon>Euteleostomi</taxon>
        <taxon>Actinopterygii</taxon>
        <taxon>Neopterygii</taxon>
        <taxon>Teleostei</taxon>
        <taxon>Neoteleostei</taxon>
        <taxon>Acanthomorphata</taxon>
        <taxon>Syngnathiaria</taxon>
        <taxon>Syngnathiformes</taxon>
        <taxon>Syngnathoidei</taxon>
        <taxon>Syngnathidae</taxon>
        <taxon>Hippocampus</taxon>
    </lineage>
</organism>
<dbReference type="GO" id="GO:0000978">
    <property type="term" value="F:RNA polymerase II cis-regulatory region sequence-specific DNA binding"/>
    <property type="evidence" value="ECO:0007669"/>
    <property type="project" value="TreeGrafter"/>
</dbReference>
<evidence type="ECO:0000256" key="12">
    <source>
        <dbReference type="SAM" id="Coils"/>
    </source>
</evidence>
<dbReference type="GeneID" id="109527457"/>
<dbReference type="GO" id="GO:0005634">
    <property type="term" value="C:nucleus"/>
    <property type="evidence" value="ECO:0007669"/>
    <property type="project" value="UniProtKB-SubCell"/>
</dbReference>
<dbReference type="Ensembl" id="ENSHCOT00000018277.1">
    <property type="protein sequence ID" value="ENSHCOP00000011537.1"/>
    <property type="gene ID" value="ENSHCOG00000014367.1"/>
</dbReference>
<evidence type="ECO:0000259" key="14">
    <source>
        <dbReference type="PROSITE" id="PS50157"/>
    </source>
</evidence>
<dbReference type="SUPFAM" id="SSF57667">
    <property type="entry name" value="beta-beta-alpha zinc fingers"/>
    <property type="match status" value="4"/>
</dbReference>
<keyword evidence="16" id="KW-1185">Reference proteome</keyword>
<dbReference type="FunFam" id="3.30.160.60:FF:000100">
    <property type="entry name" value="Zinc finger 45-like"/>
    <property type="match status" value="2"/>
</dbReference>
<keyword evidence="8" id="KW-0238">DNA-binding</keyword>
<dbReference type="PROSITE" id="PS00028">
    <property type="entry name" value="ZINC_FINGER_C2H2_1"/>
    <property type="match status" value="7"/>
</dbReference>
<sequence length="675" mass="75195">MSTDDFQNKFTSFMESVVKSTVVETTKLFETLVEELKAELSEVKTENEALKITCRQIQDAKTLAISESIQSGRLKMHDTAVQCDLPRCPLLEVQSMELQNKQSDEEYSVCTSLKDHDYESTKDVHSKPTVLIDESTHVQYVSEGTSTDGSRKSPTKSIVAHLRCDLKMRSQAEKTKTTPETLNKQNMSSKKPTLEKGTATEPETAIERIPISSEKPFIAEDCASKMFESPLHPRSKSTTGATDMTETKLSPLSDCTVNPCINNAASEKLGDCNQTLGSGSTQEKQTQTLPPAVITKKPNAIKLEDSPNKSKATTLCLRSSTTKDTTATLKTKFPPESATTSDAKGSTAKKSRLNQTATVPEHDVKLQNAKKLAKVAKAKTVDKSKQTKLKKLNPAVNDYTTDETATKCPSQLMWTRAREAALLRETRSSLFQRRTSIPRSPDHSAVSPQSLSHHLTHVKASPIVSPPQLLTVPGEQLLKNQCGVCGRVLSSSAALESHVSLHTGHRPFSCTLCGKSFPDSKGLKRHGRVHGNGRIHICQECGKGFVYGFGLTKHVQMVHGKIKPFVCQLCNKAFFTKRDVETHIRIHTGEKPFHCHLCEKKFVRRVELNVHLRWHNGEKRHWCPYCGKGFLDYNNLKRHKYIHTGEKPHSCPHCPKHFTQSGHLKKHVKNVHKVK</sequence>
<reference evidence="15" key="1">
    <citation type="submission" date="2025-08" db="UniProtKB">
        <authorList>
            <consortium name="Ensembl"/>
        </authorList>
    </citation>
    <scope>IDENTIFICATION</scope>
</reference>
<dbReference type="GO" id="GO:0008270">
    <property type="term" value="F:zinc ion binding"/>
    <property type="evidence" value="ECO:0007669"/>
    <property type="project" value="UniProtKB-KW"/>
</dbReference>